<dbReference type="Gene3D" id="3.30.360.10">
    <property type="entry name" value="Dihydrodipicolinate Reductase, domain 2"/>
    <property type="match status" value="1"/>
</dbReference>
<evidence type="ECO:0000256" key="3">
    <source>
        <dbReference type="ARBA" id="ARBA00022801"/>
    </source>
</evidence>
<dbReference type="KEGG" id="poc:NCTC13071_01059"/>
<dbReference type="EC" id="3.2.1.-" evidence="8"/>
<dbReference type="SUPFAM" id="SSF51735">
    <property type="entry name" value="NAD(P)-binding Rossmann-fold domains"/>
    <property type="match status" value="1"/>
</dbReference>
<protein>
    <submittedName>
        <fullName evidence="8">Glycosyl hydrolase family 109 protein 1</fullName>
        <ecNumber evidence="8">3.2.1.-</ecNumber>
    </submittedName>
</protein>
<organism evidence="8 9">
    <name type="scientific">Segatella oris</name>
    <dbReference type="NCBI Taxonomy" id="28135"/>
    <lineage>
        <taxon>Bacteria</taxon>
        <taxon>Pseudomonadati</taxon>
        <taxon>Bacteroidota</taxon>
        <taxon>Bacteroidia</taxon>
        <taxon>Bacteroidales</taxon>
        <taxon>Prevotellaceae</taxon>
        <taxon>Segatella</taxon>
    </lineage>
</organism>
<evidence type="ECO:0000313" key="8">
    <source>
        <dbReference type="EMBL" id="VEH15064.1"/>
    </source>
</evidence>
<dbReference type="PANTHER" id="PTHR43818:SF1">
    <property type="entry name" value="GLYCOSYL HYDROLASE FAMILY 109 PROTEIN"/>
    <property type="match status" value="1"/>
</dbReference>
<dbReference type="InterPro" id="IPR050463">
    <property type="entry name" value="Gfo/Idh/MocA_oxidrdct_glycsds"/>
</dbReference>
<dbReference type="Pfam" id="PF21252">
    <property type="entry name" value="Glyco_hydro_109_C"/>
    <property type="match status" value="1"/>
</dbReference>
<dbReference type="Proteomes" id="UP000274578">
    <property type="component" value="Chromosome 1"/>
</dbReference>
<dbReference type="GO" id="GO:0016798">
    <property type="term" value="F:hydrolase activity, acting on glycosyl bonds"/>
    <property type="evidence" value="ECO:0007669"/>
    <property type="project" value="UniProtKB-KW"/>
</dbReference>
<dbReference type="AlphaFoldDB" id="A0A448L504"/>
<dbReference type="SUPFAM" id="SSF55347">
    <property type="entry name" value="Glyceraldehyde-3-phosphate dehydrogenase-like, C-terminal domain"/>
    <property type="match status" value="1"/>
</dbReference>
<evidence type="ECO:0000256" key="4">
    <source>
        <dbReference type="ARBA" id="ARBA00023027"/>
    </source>
</evidence>
<feature type="domain" description="Gfo/Idh/MocA-like oxidoreductase N-terminal" evidence="6">
    <location>
        <begin position="106"/>
        <end position="230"/>
    </location>
</feature>
<dbReference type="InterPro" id="IPR036291">
    <property type="entry name" value="NAD(P)-bd_dom_sf"/>
</dbReference>
<evidence type="ECO:0000256" key="5">
    <source>
        <dbReference type="ARBA" id="ARBA00023295"/>
    </source>
</evidence>
<evidence type="ECO:0000259" key="6">
    <source>
        <dbReference type="Pfam" id="PF01408"/>
    </source>
</evidence>
<name>A0A448L504_9BACT</name>
<dbReference type="PANTHER" id="PTHR43818">
    <property type="entry name" value="BCDNA.GH03377"/>
    <property type="match status" value="1"/>
</dbReference>
<keyword evidence="3 8" id="KW-0378">Hydrolase</keyword>
<dbReference type="Pfam" id="PF01408">
    <property type="entry name" value="GFO_IDH_MocA"/>
    <property type="match status" value="1"/>
</dbReference>
<accession>A0A448L504</accession>
<dbReference type="InterPro" id="IPR049303">
    <property type="entry name" value="Glyco_hydro_109_C"/>
</dbReference>
<reference evidence="8 9" key="1">
    <citation type="submission" date="2018-12" db="EMBL/GenBank/DDBJ databases">
        <authorList>
            <consortium name="Pathogen Informatics"/>
        </authorList>
    </citation>
    <scope>NUCLEOTIDE SEQUENCE [LARGE SCALE GENOMIC DNA]</scope>
    <source>
        <strain evidence="8 9">NCTC13071</strain>
    </source>
</reference>
<evidence type="ECO:0000313" key="9">
    <source>
        <dbReference type="Proteomes" id="UP000274578"/>
    </source>
</evidence>
<evidence type="ECO:0000256" key="2">
    <source>
        <dbReference type="ARBA" id="ARBA00009329"/>
    </source>
</evidence>
<keyword evidence="4" id="KW-0520">NAD</keyword>
<evidence type="ECO:0000256" key="1">
    <source>
        <dbReference type="ARBA" id="ARBA00001911"/>
    </source>
</evidence>
<sequence length="559" mass="63627">MYKCYRAFCPTLIRLIIIVRKPIFKNITISLGNPKLTVNKYRKNMNFKTLLTTVCLLGSVIYPSTVSAQFNWPYKIKNGKAVTEVPNRLPGQQSALHLTTPKMKVVRVAFVGLGMRGHDAVERWTHIPGIQVVALCDHERNRAERCQEYLRKASMPAAEIYAGEDGYKQLCKRKDIDLVYIAPDWKHHFLVAREAMTNGKHVAIEVPAAMNMSEIWQLIDLSEQKRLHCMMLENCCYDFFELNALNMAQKGVFGEILYVQGAYRHDLTPFWKAYWKQNDQDKLGWRLEYNQKFRGDLYATHGLGPVAQVLDIHRGDRMKTLIAMDTKSVNGKKHVEKMSGEECKDFRNGDQTTTLISTENGKVIEIIHNVMTPQPYNRMYQLTGTKGFANKYPFEGFALSSKELSNAGVTPSADDLSGHSYLSKKDAQALVEKYESPIVLKYEKEAKEVGGHGGMDFIMDSRLVYCLQNGLPLDIDVYDLAEWCCLAELGTISMDNGNIPVEVPDFTRGEWNKTHGFRHAYANAEDEKQAAEDAAAFTLKLKEQGKKFWAKFDKTAKKK</sequence>
<dbReference type="EMBL" id="LR134384">
    <property type="protein sequence ID" value="VEH15064.1"/>
    <property type="molecule type" value="Genomic_DNA"/>
</dbReference>
<feature type="domain" description="Glycosyl hydrolase 109 C-terminal" evidence="7">
    <location>
        <begin position="243"/>
        <end position="393"/>
    </location>
</feature>
<evidence type="ECO:0000259" key="7">
    <source>
        <dbReference type="Pfam" id="PF21252"/>
    </source>
</evidence>
<gene>
    <name evidence="8" type="ORF">NCTC13071_01059</name>
</gene>
<dbReference type="InterPro" id="IPR000683">
    <property type="entry name" value="Gfo/Idh/MocA-like_OxRdtase_N"/>
</dbReference>
<comment type="cofactor">
    <cofactor evidence="1">
        <name>NAD(+)</name>
        <dbReference type="ChEBI" id="CHEBI:57540"/>
    </cofactor>
</comment>
<comment type="similarity">
    <text evidence="2">Belongs to the Gfo/Idh/MocA family. Glycosyl hydrolase 109 subfamily.</text>
</comment>
<dbReference type="Gene3D" id="3.40.50.720">
    <property type="entry name" value="NAD(P)-binding Rossmann-like Domain"/>
    <property type="match status" value="1"/>
</dbReference>
<proteinExistence type="inferred from homology"/>
<dbReference type="GO" id="GO:0000166">
    <property type="term" value="F:nucleotide binding"/>
    <property type="evidence" value="ECO:0007669"/>
    <property type="project" value="InterPro"/>
</dbReference>
<keyword evidence="5 8" id="KW-0326">Glycosidase</keyword>